<dbReference type="Proteomes" id="UP000036403">
    <property type="component" value="Unassembled WGS sequence"/>
</dbReference>
<evidence type="ECO:0000313" key="1">
    <source>
        <dbReference type="EMBL" id="KMQ82215.1"/>
    </source>
</evidence>
<proteinExistence type="predicted"/>
<dbReference type="AlphaFoldDB" id="A0A0J7MNP4"/>
<dbReference type="EMBL" id="LBMM01027255">
    <property type="protein sequence ID" value="KMQ82215.1"/>
    <property type="molecule type" value="Genomic_DNA"/>
</dbReference>
<sequence>MHPCRIGHGLLDADDLRMLAQGRHGCRQQVAARAQRHVIQQHRQAALLGYAQIVSQQTILGGAHIVRGHHQRTVRAQRGSAPRRLHGLGRRRLAAAGIHRHSAADPLQRIGEQTIILLRLQHMRLAGGAGHYQTLRTALDLKIKEPTEGFQIQTADWQKRRDQGADASPHIQCRPIPSFLEFCMLLAGQLQGQAPKSLQADPLDPPQYWIDWPVP</sequence>
<gene>
    <name evidence="1" type="ORF">RF55_23771</name>
</gene>
<comment type="caution">
    <text evidence="1">The sequence shown here is derived from an EMBL/GenBank/DDBJ whole genome shotgun (WGS) entry which is preliminary data.</text>
</comment>
<organism evidence="1 2">
    <name type="scientific">Lasius niger</name>
    <name type="common">Black garden ant</name>
    <dbReference type="NCBI Taxonomy" id="67767"/>
    <lineage>
        <taxon>Eukaryota</taxon>
        <taxon>Metazoa</taxon>
        <taxon>Ecdysozoa</taxon>
        <taxon>Arthropoda</taxon>
        <taxon>Hexapoda</taxon>
        <taxon>Insecta</taxon>
        <taxon>Pterygota</taxon>
        <taxon>Neoptera</taxon>
        <taxon>Endopterygota</taxon>
        <taxon>Hymenoptera</taxon>
        <taxon>Apocrita</taxon>
        <taxon>Aculeata</taxon>
        <taxon>Formicoidea</taxon>
        <taxon>Formicidae</taxon>
        <taxon>Formicinae</taxon>
        <taxon>Lasius</taxon>
        <taxon>Lasius</taxon>
    </lineage>
</organism>
<reference evidence="1 2" key="1">
    <citation type="submission" date="2015-04" db="EMBL/GenBank/DDBJ databases">
        <title>Lasius niger genome sequencing.</title>
        <authorList>
            <person name="Konorov E.A."/>
            <person name="Nikitin M.A."/>
            <person name="Kirill M.V."/>
            <person name="Chang P."/>
        </authorList>
    </citation>
    <scope>NUCLEOTIDE SEQUENCE [LARGE SCALE GENOMIC DNA]</scope>
    <source>
        <tissue evidence="1">Whole</tissue>
    </source>
</reference>
<feature type="non-terminal residue" evidence="1">
    <location>
        <position position="215"/>
    </location>
</feature>
<dbReference type="PaxDb" id="67767-A0A0J7MNP4"/>
<accession>A0A0J7MNP4</accession>
<evidence type="ECO:0000313" key="2">
    <source>
        <dbReference type="Proteomes" id="UP000036403"/>
    </source>
</evidence>
<keyword evidence="2" id="KW-1185">Reference proteome</keyword>
<protein>
    <submittedName>
        <fullName evidence="1">Uncharacterized protein</fullName>
    </submittedName>
</protein>
<name>A0A0J7MNP4_LASNI</name>